<keyword evidence="8" id="KW-1185">Reference proteome</keyword>
<keyword evidence="5 7" id="KW-0472">Membrane</keyword>
<dbReference type="PANTHER" id="PTHR31386:SF2">
    <property type="entry name" value="SIMILAR TO RIKEN CDNA 2510039O18"/>
    <property type="match status" value="1"/>
</dbReference>
<dbReference type="FunCoup" id="A0A6P8H400">
    <property type="interactions" value="1034"/>
</dbReference>
<organism evidence="8 9">
    <name type="scientific">Actinia tenebrosa</name>
    <name type="common">Australian red waratah sea anemone</name>
    <dbReference type="NCBI Taxonomy" id="6105"/>
    <lineage>
        <taxon>Eukaryota</taxon>
        <taxon>Metazoa</taxon>
        <taxon>Cnidaria</taxon>
        <taxon>Anthozoa</taxon>
        <taxon>Hexacorallia</taxon>
        <taxon>Actiniaria</taxon>
        <taxon>Actiniidae</taxon>
        <taxon>Actinia</taxon>
    </lineage>
</organism>
<keyword evidence="2 7" id="KW-0812">Transmembrane</keyword>
<dbReference type="InParanoid" id="A0A6P8H400"/>
<dbReference type="Pfam" id="PF10222">
    <property type="entry name" value="DUF2152"/>
    <property type="match status" value="1"/>
</dbReference>
<feature type="transmembrane region" description="Helical" evidence="7">
    <location>
        <begin position="587"/>
        <end position="607"/>
    </location>
</feature>
<proteinExistence type="predicted"/>
<name>A0A6P8H400_ACTTE</name>
<evidence type="ECO:0000256" key="4">
    <source>
        <dbReference type="ARBA" id="ARBA00022989"/>
    </source>
</evidence>
<keyword evidence="4 7" id="KW-1133">Transmembrane helix</keyword>
<keyword evidence="3" id="KW-0732">Signal</keyword>
<evidence type="ECO:0000256" key="3">
    <source>
        <dbReference type="ARBA" id="ARBA00022729"/>
    </source>
</evidence>
<accession>A0A6P8H400</accession>
<dbReference type="Proteomes" id="UP000515163">
    <property type="component" value="Unplaced"/>
</dbReference>
<dbReference type="GeneID" id="116287742"/>
<dbReference type="InterPro" id="IPR018795">
    <property type="entry name" value="K2013-like"/>
</dbReference>
<keyword evidence="6" id="KW-0325">Glycoprotein</keyword>
<protein>
    <submittedName>
        <fullName evidence="9">Uncharacterized protein KIAA2013 homolog</fullName>
    </submittedName>
</protein>
<reference evidence="9" key="1">
    <citation type="submission" date="2025-08" db="UniProtKB">
        <authorList>
            <consortium name="RefSeq"/>
        </authorList>
    </citation>
    <scope>IDENTIFICATION</scope>
    <source>
        <tissue evidence="9">Tentacle</tissue>
    </source>
</reference>
<evidence type="ECO:0000313" key="9">
    <source>
        <dbReference type="RefSeq" id="XP_031550288.1"/>
    </source>
</evidence>
<evidence type="ECO:0000256" key="7">
    <source>
        <dbReference type="SAM" id="Phobius"/>
    </source>
</evidence>
<dbReference type="GO" id="GO:0016020">
    <property type="term" value="C:membrane"/>
    <property type="evidence" value="ECO:0007669"/>
    <property type="project" value="UniProtKB-SubCell"/>
</dbReference>
<comment type="subcellular location">
    <subcellularLocation>
        <location evidence="1">Membrane</location>
        <topology evidence="1">Single-pass type I membrane protein</topology>
    </subcellularLocation>
</comment>
<evidence type="ECO:0000256" key="1">
    <source>
        <dbReference type="ARBA" id="ARBA00004479"/>
    </source>
</evidence>
<evidence type="ECO:0000256" key="6">
    <source>
        <dbReference type="ARBA" id="ARBA00023180"/>
    </source>
</evidence>
<dbReference type="AlphaFoldDB" id="A0A6P8H400"/>
<dbReference type="OrthoDB" id="10017443at2759"/>
<evidence type="ECO:0000313" key="8">
    <source>
        <dbReference type="Proteomes" id="UP000515163"/>
    </source>
</evidence>
<gene>
    <name evidence="9" type="primary">LOC116287742</name>
</gene>
<sequence>MWDKTRIGSLLGWVKTRLASSLLLRSRKATLVIFGLLLLFLIWSVSRLYPSHRRVKGSQRNNKYSALPFDGVCLGNFLAKWDSEVEQGNAIITHNPLQSHESPYIPFVGNGYLGVAAKKDSYLQVKDLTLMEVPYGPLLEPVMTTASTPKEATIIHLKNGKVHHIQSYLWSQSCVLVENVVFIHRSHPSLLVQEIHVTNHAEIPASVSLNQKGAKEWRKASTKSDSIKGKSGLVNYDIHHGNIAYVDENFPGVNVTIATTKKPETLNIKSRSSADIRHVAVVHTSIHSNEKVPAKNFDKDELEGLAKKDFEMIMKDFDPKEINNSHKSVWNKLWETGVHVDPRHDADTPPGIEVNATMYYLLSTFPTPDYNIHGNSQNSEEIESLLHAPEHCFGGPPTMHSASLWPIPRTEAAVARMMSSWKKVLTQNGCSSLIKAGGTGIAQAMTLSFGGLQFSAGLFEFAANPASLHTSVTFRHIHLYKGIFINVSVIINDHTGHAEKLFIQAKGNEKTPLYACEAGCQYEPVELSSSSVVFPVRMTKPVTPILYISKKKGQLQNIKKNVFIKDAHQESLKHHHVFHHVGLPAKFWVSIVFLIVAFHLYLVKLIYSECFKEPIRSKVYVS</sequence>
<dbReference type="PANTHER" id="PTHR31386">
    <property type="entry name" value="UNCHARACTERIZED PROTEIN KIAA2013"/>
    <property type="match status" value="1"/>
</dbReference>
<dbReference type="RefSeq" id="XP_031550288.1">
    <property type="nucleotide sequence ID" value="XM_031694428.1"/>
</dbReference>
<evidence type="ECO:0000256" key="2">
    <source>
        <dbReference type="ARBA" id="ARBA00022692"/>
    </source>
</evidence>
<dbReference type="KEGG" id="aten:116287742"/>
<evidence type="ECO:0000256" key="5">
    <source>
        <dbReference type="ARBA" id="ARBA00023136"/>
    </source>
</evidence>